<dbReference type="Proteomes" id="UP000054928">
    <property type="component" value="Unassembled WGS sequence"/>
</dbReference>
<dbReference type="InterPro" id="IPR002052">
    <property type="entry name" value="DNA_methylase_N6_adenine_CS"/>
</dbReference>
<evidence type="ECO:0000256" key="6">
    <source>
        <dbReference type="ARBA" id="ARBA00022691"/>
    </source>
</evidence>
<dbReference type="RefSeq" id="XP_024581582.1">
    <property type="nucleotide sequence ID" value="XM_024715933.1"/>
</dbReference>
<feature type="domain" description="Ribosomal RNA large subunit methyltransferase K/L-like methyltransferase" evidence="11">
    <location>
        <begin position="142"/>
        <end position="280"/>
    </location>
</feature>
<dbReference type="GO" id="GO:0000049">
    <property type="term" value="F:tRNA binding"/>
    <property type="evidence" value="ECO:0007669"/>
    <property type="project" value="UniProtKB-UniRule"/>
</dbReference>
<dbReference type="SUPFAM" id="SSF53335">
    <property type="entry name" value="S-adenosyl-L-methionine-dependent methyltransferases"/>
    <property type="match status" value="1"/>
</dbReference>
<evidence type="ECO:0000259" key="12">
    <source>
        <dbReference type="Pfam" id="PF25904"/>
    </source>
</evidence>
<evidence type="ECO:0000256" key="2">
    <source>
        <dbReference type="ARBA" id="ARBA00022490"/>
    </source>
</evidence>
<evidence type="ECO:0000256" key="10">
    <source>
        <dbReference type="PROSITE-ProRule" id="PRU00959"/>
    </source>
</evidence>
<dbReference type="CDD" id="cd14686">
    <property type="entry name" value="bZIP"/>
    <property type="match status" value="1"/>
</dbReference>
<dbReference type="GO" id="GO:0160102">
    <property type="term" value="F:tRNA (guanine(10)-N2)-methyltransferase activity"/>
    <property type="evidence" value="ECO:0007669"/>
    <property type="project" value="UniProtKB-EC"/>
</dbReference>
<accession>A0A0P1ASY8</accession>
<keyword evidence="3 10" id="KW-0820">tRNA-binding</keyword>
<evidence type="ECO:0000256" key="3">
    <source>
        <dbReference type="ARBA" id="ARBA00022555"/>
    </source>
</evidence>
<dbReference type="GeneID" id="36396581"/>
<proteinExistence type="inferred from homology"/>
<keyword evidence="8 10" id="KW-0694">RNA-binding</keyword>
<sequence>MSERGILVKGVYEVWGHSANPGDYNELVASVEKFEGPQKLQILQDANISWRINVAVFGKKLSMEEQHTRRERFRKVLPFAGPVQMKNPNETFLVLEELGLDQDLHPDMKPKQIFLLRELAGSEKNRGRGGARDLVDLQTLKRRAYIGPTSMESEMALLMSNMALVQPGDVVIDPFVGTGSVLIPCGTQGAMCYGTDIDIRVLLGTGVGVMGAGVALIEKEVDIRQRINVCTNFKQYRLPLPELIRADNSMSPLVTRCKDFFDAIVCDPPYGIRAGARKSGRKHPSRNDMKMTIKQENYIAPTQPYAAEDVMKDLLEFAAQTLREGGRLVYLLPTTYKYKDSDLPRHPHLEVIANSEQKLTKKYARRLITMVKRKPFSLLAKYNKQRMAMSLSFILCQSEEEVTSCSGLHSIKNEETSSAVFKANKICDSRNTARKSSTEAQKHNEDSDDGSILIISHDRTQHVRKLQNIRQRRYRDRKKLNMSVLQANADQLHQENGALELAIIKFLNS</sequence>
<dbReference type="InterPro" id="IPR059073">
    <property type="entry name" value="TRMT11_N"/>
</dbReference>
<dbReference type="OrthoDB" id="333024at2759"/>
<evidence type="ECO:0000256" key="7">
    <source>
        <dbReference type="ARBA" id="ARBA00022694"/>
    </source>
</evidence>
<evidence type="ECO:0000259" key="11">
    <source>
        <dbReference type="Pfam" id="PF01170"/>
    </source>
</evidence>
<keyword evidence="5 10" id="KW-0808">Transferase</keyword>
<dbReference type="EMBL" id="CCYD01001551">
    <property type="protein sequence ID" value="CEG45213.1"/>
    <property type="molecule type" value="Genomic_DNA"/>
</dbReference>
<evidence type="ECO:0000256" key="8">
    <source>
        <dbReference type="ARBA" id="ARBA00022884"/>
    </source>
</evidence>
<comment type="subcellular location">
    <subcellularLocation>
        <location evidence="1">Cytoplasm</location>
    </subcellularLocation>
</comment>
<dbReference type="Gene3D" id="3.40.50.150">
    <property type="entry name" value="Vaccinia Virus protein VP39"/>
    <property type="match status" value="1"/>
</dbReference>
<dbReference type="AlphaFoldDB" id="A0A0P1ASY8"/>
<dbReference type="InterPro" id="IPR000241">
    <property type="entry name" value="RlmKL-like_Mtase"/>
</dbReference>
<dbReference type="GO" id="GO:0043527">
    <property type="term" value="C:tRNA methyltransferase complex"/>
    <property type="evidence" value="ECO:0007669"/>
    <property type="project" value="UniProtKB-ARBA"/>
</dbReference>
<comment type="similarity">
    <text evidence="10">Belongs to the class I-like SAM-binding methyltransferase superfamily. TRM11 methyltransferase family.</text>
</comment>
<organism evidence="13 14">
    <name type="scientific">Plasmopara halstedii</name>
    <name type="common">Downy mildew of sunflower</name>
    <dbReference type="NCBI Taxonomy" id="4781"/>
    <lineage>
        <taxon>Eukaryota</taxon>
        <taxon>Sar</taxon>
        <taxon>Stramenopiles</taxon>
        <taxon>Oomycota</taxon>
        <taxon>Peronosporomycetes</taxon>
        <taxon>Peronosporales</taxon>
        <taxon>Peronosporaceae</taxon>
        <taxon>Plasmopara</taxon>
    </lineage>
</organism>
<dbReference type="Pfam" id="PF25904">
    <property type="entry name" value="Tmrp11_N"/>
    <property type="match status" value="1"/>
</dbReference>
<reference evidence="14" key="1">
    <citation type="submission" date="2014-09" db="EMBL/GenBank/DDBJ databases">
        <authorList>
            <person name="Sharma Rahul"/>
            <person name="Thines Marco"/>
        </authorList>
    </citation>
    <scope>NUCLEOTIDE SEQUENCE [LARGE SCALE GENOMIC DNA]</scope>
</reference>
<evidence type="ECO:0000256" key="1">
    <source>
        <dbReference type="ARBA" id="ARBA00004496"/>
    </source>
</evidence>
<evidence type="ECO:0000256" key="5">
    <source>
        <dbReference type="ARBA" id="ARBA00022679"/>
    </source>
</evidence>
<dbReference type="FunFam" id="3.40.50.150:FF:000391">
    <property type="entry name" value="General transcriptional corepressor tupA"/>
    <property type="match status" value="1"/>
</dbReference>
<dbReference type="OMA" id="TTHRINA"/>
<evidence type="ECO:0000313" key="13">
    <source>
        <dbReference type="EMBL" id="CEG45213.1"/>
    </source>
</evidence>
<evidence type="ECO:0000313" key="14">
    <source>
        <dbReference type="Proteomes" id="UP000054928"/>
    </source>
</evidence>
<dbReference type="InterPro" id="IPR029063">
    <property type="entry name" value="SAM-dependent_MTases_sf"/>
</dbReference>
<keyword evidence="14" id="KW-1185">Reference proteome</keyword>
<dbReference type="PROSITE" id="PS51627">
    <property type="entry name" value="SAM_MT_TRM11"/>
    <property type="match status" value="1"/>
</dbReference>
<keyword evidence="6 10" id="KW-0949">S-adenosyl-L-methionine</keyword>
<evidence type="ECO:0000256" key="9">
    <source>
        <dbReference type="ARBA" id="ARBA00066937"/>
    </source>
</evidence>
<dbReference type="EC" id="2.1.1.214" evidence="9"/>
<dbReference type="Pfam" id="PF01170">
    <property type="entry name" value="UPF0020"/>
    <property type="match status" value="1"/>
</dbReference>
<dbReference type="PANTHER" id="PTHR13370">
    <property type="entry name" value="RNA METHYLASE-RELATED"/>
    <property type="match status" value="1"/>
</dbReference>
<dbReference type="PANTHER" id="PTHR13370:SF3">
    <property type="entry name" value="TRNA (GUANINE(10)-N2)-METHYLTRANSFERASE HOMOLOG"/>
    <property type="match status" value="1"/>
</dbReference>
<dbReference type="GO" id="GO:0005737">
    <property type="term" value="C:cytoplasm"/>
    <property type="evidence" value="ECO:0007669"/>
    <property type="project" value="UniProtKB-SubCell"/>
</dbReference>
<dbReference type="PRINTS" id="PR00507">
    <property type="entry name" value="N12N6MTFRASE"/>
</dbReference>
<evidence type="ECO:0000256" key="4">
    <source>
        <dbReference type="ARBA" id="ARBA00022603"/>
    </source>
</evidence>
<dbReference type="PROSITE" id="PS00092">
    <property type="entry name" value="N6_MTASE"/>
    <property type="match status" value="1"/>
</dbReference>
<dbReference type="STRING" id="4781.A0A0P1ASY8"/>
<keyword evidence="4 10" id="KW-0489">Methyltransferase</keyword>
<feature type="domain" description="tRNA (guanine(10)-N(2))-methyltransferase TRMT11 N-terminal" evidence="12">
    <location>
        <begin position="3"/>
        <end position="124"/>
    </location>
</feature>
<dbReference type="GO" id="GO:0008033">
    <property type="term" value="P:tRNA processing"/>
    <property type="evidence" value="ECO:0007669"/>
    <property type="project" value="UniProtKB-UniRule"/>
</dbReference>
<keyword evidence="2" id="KW-0963">Cytoplasm</keyword>
<protein>
    <recommendedName>
        <fullName evidence="9">tRNA (guanine(10)-N(2))-methyltransferase</fullName>
        <ecNumber evidence="9">2.1.1.214</ecNumber>
    </recommendedName>
</protein>
<name>A0A0P1ASY8_PLAHL</name>
<keyword evidence="7 10" id="KW-0819">tRNA processing</keyword>
<dbReference type="GO" id="GO:0032259">
    <property type="term" value="P:methylation"/>
    <property type="evidence" value="ECO:0007669"/>
    <property type="project" value="UniProtKB-UniRule"/>
</dbReference>
<dbReference type="InterPro" id="IPR016691">
    <property type="entry name" value="TRMT11"/>
</dbReference>